<name>F4L8C2_HALH1</name>
<keyword evidence="1" id="KW-0614">Plasmid</keyword>
<dbReference type="EMBL" id="CP002694">
    <property type="protein sequence ID" value="AEE54630.1"/>
    <property type="molecule type" value="Genomic_DNA"/>
</dbReference>
<geneLocation type="plasmid" evidence="1 2">
    <name>pHALHY03</name>
</geneLocation>
<proteinExistence type="predicted"/>
<dbReference type="AlphaFoldDB" id="F4L8C2"/>
<organism evidence="1 2">
    <name type="scientific">Haliscomenobacter hydrossis (strain ATCC 27775 / DSM 1100 / LMG 10767 / O)</name>
    <dbReference type="NCBI Taxonomy" id="760192"/>
    <lineage>
        <taxon>Bacteria</taxon>
        <taxon>Pseudomonadati</taxon>
        <taxon>Bacteroidota</taxon>
        <taxon>Saprospiria</taxon>
        <taxon>Saprospirales</taxon>
        <taxon>Haliscomenobacteraceae</taxon>
        <taxon>Haliscomenobacter</taxon>
    </lineage>
</organism>
<reference evidence="1 2" key="1">
    <citation type="journal article" date="2011" name="Stand. Genomic Sci.">
        <title>Complete genome sequence of Haliscomenobacter hydrossis type strain (O).</title>
        <authorList>
            <consortium name="US DOE Joint Genome Institute (JGI-PGF)"/>
            <person name="Daligault H."/>
            <person name="Lapidus A."/>
            <person name="Zeytun A."/>
            <person name="Nolan M."/>
            <person name="Lucas S."/>
            <person name="Del Rio T.G."/>
            <person name="Tice H."/>
            <person name="Cheng J.F."/>
            <person name="Tapia R."/>
            <person name="Han C."/>
            <person name="Goodwin L."/>
            <person name="Pitluck S."/>
            <person name="Liolios K."/>
            <person name="Pagani I."/>
            <person name="Ivanova N."/>
            <person name="Huntemann M."/>
            <person name="Mavromatis K."/>
            <person name="Mikhailova N."/>
            <person name="Pati A."/>
            <person name="Chen A."/>
            <person name="Palaniappan K."/>
            <person name="Land M."/>
            <person name="Hauser L."/>
            <person name="Brambilla E.M."/>
            <person name="Rohde M."/>
            <person name="Verbarg S."/>
            <person name="Goker M."/>
            <person name="Bristow J."/>
            <person name="Eisen J.A."/>
            <person name="Markowitz V."/>
            <person name="Hugenholtz P."/>
            <person name="Kyrpides N.C."/>
            <person name="Klenk H.P."/>
            <person name="Woyke T."/>
        </authorList>
    </citation>
    <scope>NUCLEOTIDE SEQUENCE [LARGE SCALE GENOMIC DNA]</scope>
    <source>
        <strain evidence="2">ATCC 27775 / DSM 1100 / LMG 10767 / O</strain>
        <plasmid evidence="2">Plasmid pHALHY03</plasmid>
    </source>
</reference>
<dbReference type="Proteomes" id="UP000008461">
    <property type="component" value="Plasmid pHALHY03"/>
</dbReference>
<dbReference type="KEGG" id="hhy:Halhy_6818"/>
<gene>
    <name evidence="1" type="ordered locus">Halhy_6818</name>
</gene>
<reference key="2">
    <citation type="submission" date="2011-04" db="EMBL/GenBank/DDBJ databases">
        <title>Complete sequence of plasmid 3 of Haliscomenobacter hydrossis DSM 1100.</title>
        <authorList>
            <consortium name="US DOE Joint Genome Institute (JGI-PGF)"/>
            <person name="Lucas S."/>
            <person name="Han J."/>
            <person name="Lapidus A."/>
            <person name="Bruce D."/>
            <person name="Goodwin L."/>
            <person name="Pitluck S."/>
            <person name="Peters L."/>
            <person name="Kyrpides N."/>
            <person name="Mavromatis K."/>
            <person name="Ivanova N."/>
            <person name="Ovchinnikova G."/>
            <person name="Pagani I."/>
            <person name="Daligault H."/>
            <person name="Detter J.C."/>
            <person name="Han C."/>
            <person name="Land M."/>
            <person name="Hauser L."/>
            <person name="Markowitz V."/>
            <person name="Cheng J.-F."/>
            <person name="Hugenholtz P."/>
            <person name="Woyke T."/>
            <person name="Wu D."/>
            <person name="Verbarg S."/>
            <person name="Frueling A."/>
            <person name="Brambilla E."/>
            <person name="Klenk H.-P."/>
            <person name="Eisen J.A."/>
        </authorList>
    </citation>
    <scope>NUCLEOTIDE SEQUENCE</scope>
    <source>
        <strain>DSM 1100</strain>
    </source>
</reference>
<accession>F4L8C2</accession>
<keyword evidence="2" id="KW-1185">Reference proteome</keyword>
<evidence type="ECO:0000313" key="1">
    <source>
        <dbReference type="EMBL" id="AEE54630.1"/>
    </source>
</evidence>
<evidence type="ECO:0000313" key="2">
    <source>
        <dbReference type="Proteomes" id="UP000008461"/>
    </source>
</evidence>
<dbReference type="HOGENOM" id="CLU_3200523_0_0_10"/>
<protein>
    <submittedName>
        <fullName evidence="1">Uncharacterized protein</fullName>
    </submittedName>
</protein>
<sequence length="45" mass="4970">MVVGRCLRGSIETPPAADDLDIIPPQITQIYADNVLFEKNLRKSA</sequence>